<dbReference type="EMBL" id="AZIL01000314">
    <property type="protein sequence ID" value="EWM28395.1"/>
    <property type="molecule type" value="Genomic_DNA"/>
</dbReference>
<organism evidence="2 3">
    <name type="scientific">Nannochloropsis gaditana</name>
    <dbReference type="NCBI Taxonomy" id="72520"/>
    <lineage>
        <taxon>Eukaryota</taxon>
        <taxon>Sar</taxon>
        <taxon>Stramenopiles</taxon>
        <taxon>Ochrophyta</taxon>
        <taxon>Eustigmatophyceae</taxon>
        <taxon>Eustigmatales</taxon>
        <taxon>Monodopsidaceae</taxon>
        <taxon>Nannochloropsis</taxon>
    </lineage>
</organism>
<proteinExistence type="predicted"/>
<feature type="region of interest" description="Disordered" evidence="1">
    <location>
        <begin position="27"/>
        <end position="54"/>
    </location>
</feature>
<reference evidence="2 3" key="1">
    <citation type="journal article" date="2014" name="Mol. Plant">
        <title>Chromosome Scale Genome Assembly and Transcriptome Profiling of Nannochloropsis gaditana in Nitrogen Depletion.</title>
        <authorList>
            <person name="Corteggiani Carpinelli E."/>
            <person name="Telatin A."/>
            <person name="Vitulo N."/>
            <person name="Forcato C."/>
            <person name="D'Angelo M."/>
            <person name="Schiavon R."/>
            <person name="Vezzi A."/>
            <person name="Giacometti G.M."/>
            <person name="Morosinotto T."/>
            <person name="Valle G."/>
        </authorList>
    </citation>
    <scope>NUCLEOTIDE SEQUENCE [LARGE SCALE GENOMIC DNA]</scope>
    <source>
        <strain evidence="2 3">B-31</strain>
    </source>
</reference>
<dbReference type="Proteomes" id="UP000019335">
    <property type="component" value="Chromosome 5"/>
</dbReference>
<feature type="compositionally biased region" description="Polar residues" evidence="1">
    <location>
        <begin position="31"/>
        <end position="54"/>
    </location>
</feature>
<evidence type="ECO:0000313" key="2">
    <source>
        <dbReference type="EMBL" id="EWM28395.1"/>
    </source>
</evidence>
<dbReference type="AlphaFoldDB" id="W7TMS6"/>
<keyword evidence="3" id="KW-1185">Reference proteome</keyword>
<gene>
    <name evidence="2" type="ORF">Naga_100369g2</name>
</gene>
<protein>
    <submittedName>
        <fullName evidence="2">Uncharacterized protein</fullName>
    </submittedName>
</protein>
<name>W7TMS6_9STRA</name>
<comment type="caution">
    <text evidence="2">The sequence shown here is derived from an EMBL/GenBank/DDBJ whole genome shotgun (WGS) entry which is preliminary data.</text>
</comment>
<accession>W7TMS6</accession>
<evidence type="ECO:0000313" key="3">
    <source>
        <dbReference type="Proteomes" id="UP000019335"/>
    </source>
</evidence>
<sequence length="84" mass="9365">MKGTNGLSFNTTLRAPDAFLRQRRAQHKIRNTTGKSMNSTVGGRESTSQSEDPVTTWTWCWHDKDSTGDPKEGKGLLFDVPARV</sequence>
<evidence type="ECO:0000256" key="1">
    <source>
        <dbReference type="SAM" id="MobiDB-lite"/>
    </source>
</evidence>